<evidence type="ECO:0000256" key="1">
    <source>
        <dbReference type="ARBA" id="ARBA00023115"/>
    </source>
</evidence>
<keyword evidence="3" id="KW-0808">Transferase</keyword>
<feature type="domain" description="Methyltransferase" evidence="2">
    <location>
        <begin position="64"/>
        <end position="166"/>
    </location>
</feature>
<dbReference type="CDD" id="cd02440">
    <property type="entry name" value="AdoMet_MTases"/>
    <property type="match status" value="1"/>
</dbReference>
<sequence>MRRVETVHTQFQSLEVWKSDVATEFRVAGAIHAWHHSRRFLTGLAWDLIAASVLLRKDGPPRSILMLGLAGGTAYRVLRHLLPDCQLTAIDIDGEIVSLARRHMDLDELGIEIHTADAYEWLAKNQRRFDVVFDDIYLAGKTDVFRPRAWNSELMDHLRRAVAPGGLLAVNLVVGPGHRTMQSLTRKILRGSFPTVRSLTTLQSMNEVLVAGDAVATGPRLESHGEMFHDWRDRMYWDRIKVRRIS</sequence>
<keyword evidence="4" id="KW-1185">Reference proteome</keyword>
<dbReference type="InterPro" id="IPR029063">
    <property type="entry name" value="SAM-dependent_MTases_sf"/>
</dbReference>
<keyword evidence="3" id="KW-0489">Methyltransferase</keyword>
<evidence type="ECO:0000259" key="2">
    <source>
        <dbReference type="Pfam" id="PF13649"/>
    </source>
</evidence>
<protein>
    <submittedName>
        <fullName evidence="3">Methyltransferase domain-containing protein</fullName>
    </submittedName>
</protein>
<evidence type="ECO:0000313" key="4">
    <source>
        <dbReference type="Proteomes" id="UP000600139"/>
    </source>
</evidence>
<dbReference type="Proteomes" id="UP000600139">
    <property type="component" value="Unassembled WGS sequence"/>
</dbReference>
<dbReference type="SUPFAM" id="SSF53335">
    <property type="entry name" value="S-adenosyl-L-methionine-dependent methyltransferases"/>
    <property type="match status" value="1"/>
</dbReference>
<proteinExistence type="predicted"/>
<keyword evidence="1" id="KW-0620">Polyamine biosynthesis</keyword>
<evidence type="ECO:0000313" key="3">
    <source>
        <dbReference type="EMBL" id="MBK1816900.1"/>
    </source>
</evidence>
<dbReference type="GO" id="GO:0006596">
    <property type="term" value="P:polyamine biosynthetic process"/>
    <property type="evidence" value="ECO:0007669"/>
    <property type="project" value="UniProtKB-KW"/>
</dbReference>
<organism evidence="3 4">
    <name type="scientific">Luteolibacter yonseiensis</name>
    <dbReference type="NCBI Taxonomy" id="1144680"/>
    <lineage>
        <taxon>Bacteria</taxon>
        <taxon>Pseudomonadati</taxon>
        <taxon>Verrucomicrobiota</taxon>
        <taxon>Verrucomicrobiia</taxon>
        <taxon>Verrucomicrobiales</taxon>
        <taxon>Verrucomicrobiaceae</taxon>
        <taxon>Luteolibacter</taxon>
    </lineage>
</organism>
<accession>A0A934R7J3</accession>
<dbReference type="EMBL" id="JAENIK010000011">
    <property type="protein sequence ID" value="MBK1816900.1"/>
    <property type="molecule type" value="Genomic_DNA"/>
</dbReference>
<gene>
    <name evidence="3" type="ORF">JIN84_14840</name>
</gene>
<dbReference type="Pfam" id="PF13649">
    <property type="entry name" value="Methyltransf_25"/>
    <property type="match status" value="1"/>
</dbReference>
<dbReference type="InterPro" id="IPR041698">
    <property type="entry name" value="Methyltransf_25"/>
</dbReference>
<dbReference type="PANTHER" id="PTHR43317:SF1">
    <property type="entry name" value="THERMOSPERMINE SYNTHASE ACAULIS5"/>
    <property type="match status" value="1"/>
</dbReference>
<name>A0A934R7J3_9BACT</name>
<dbReference type="PANTHER" id="PTHR43317">
    <property type="entry name" value="THERMOSPERMINE SYNTHASE ACAULIS5"/>
    <property type="match status" value="1"/>
</dbReference>
<dbReference type="Gene3D" id="3.40.50.150">
    <property type="entry name" value="Vaccinia Virus protein VP39"/>
    <property type="match status" value="1"/>
</dbReference>
<comment type="caution">
    <text evidence="3">The sequence shown here is derived from an EMBL/GenBank/DDBJ whole genome shotgun (WGS) entry which is preliminary data.</text>
</comment>
<dbReference type="GO" id="GO:0032259">
    <property type="term" value="P:methylation"/>
    <property type="evidence" value="ECO:0007669"/>
    <property type="project" value="UniProtKB-KW"/>
</dbReference>
<reference evidence="3" key="1">
    <citation type="submission" date="2021-01" db="EMBL/GenBank/DDBJ databases">
        <title>Modified the classification status of verrucomicrobia.</title>
        <authorList>
            <person name="Feng X."/>
        </authorList>
    </citation>
    <scope>NUCLEOTIDE SEQUENCE</scope>
    <source>
        <strain evidence="3">JCM 18052</strain>
    </source>
</reference>
<dbReference type="AlphaFoldDB" id="A0A934R7J3"/>
<dbReference type="GO" id="GO:0008168">
    <property type="term" value="F:methyltransferase activity"/>
    <property type="evidence" value="ECO:0007669"/>
    <property type="project" value="UniProtKB-KW"/>
</dbReference>
<dbReference type="RefSeq" id="WP_200351824.1">
    <property type="nucleotide sequence ID" value="NZ_BAABHZ010000006.1"/>
</dbReference>